<dbReference type="Proteomes" id="UP000335636">
    <property type="component" value="Unassembled WGS sequence"/>
</dbReference>
<reference evidence="2" key="1">
    <citation type="submission" date="2019-04" db="EMBL/GenBank/DDBJ databases">
        <authorList>
            <person name="Alioto T."/>
            <person name="Alioto T."/>
        </authorList>
    </citation>
    <scope>NUCLEOTIDE SEQUENCE [LARGE SCALE GENOMIC DNA]</scope>
</reference>
<feature type="non-terminal residue" evidence="2">
    <location>
        <position position="1"/>
    </location>
</feature>
<feature type="region of interest" description="Disordered" evidence="1">
    <location>
        <begin position="1"/>
        <end position="49"/>
    </location>
</feature>
<feature type="non-terminal residue" evidence="2">
    <location>
        <position position="49"/>
    </location>
</feature>
<comment type="caution">
    <text evidence="2">The sequence shown here is derived from an EMBL/GenBank/DDBJ whole genome shotgun (WGS) entry which is preliminary data.</text>
</comment>
<evidence type="ECO:0000256" key="1">
    <source>
        <dbReference type="SAM" id="MobiDB-lite"/>
    </source>
</evidence>
<keyword evidence="3" id="KW-1185">Reference proteome</keyword>
<accession>A0A5E4C4Y5</accession>
<evidence type="ECO:0000313" key="2">
    <source>
        <dbReference type="EMBL" id="VTJ76918.1"/>
    </source>
</evidence>
<dbReference type="AlphaFoldDB" id="A0A5E4C4Y5"/>
<evidence type="ECO:0000313" key="3">
    <source>
        <dbReference type="Proteomes" id="UP000335636"/>
    </source>
</evidence>
<sequence length="49" mass="5457">MRKAGRTQRLGEKSATAIRDWLRSGSGKPGKGRRKKARAGRAVARRRPL</sequence>
<name>A0A5E4C4Y5_MARMO</name>
<gene>
    <name evidence="2" type="ORF">MONAX_5E025380</name>
</gene>
<protein>
    <submittedName>
        <fullName evidence="2">Uncharacterized protein</fullName>
    </submittedName>
</protein>
<dbReference type="EMBL" id="CABDUW010000924">
    <property type="protein sequence ID" value="VTJ76918.1"/>
    <property type="molecule type" value="Genomic_DNA"/>
</dbReference>
<proteinExistence type="predicted"/>
<organism evidence="2 3">
    <name type="scientific">Marmota monax</name>
    <name type="common">Woodchuck</name>
    <dbReference type="NCBI Taxonomy" id="9995"/>
    <lineage>
        <taxon>Eukaryota</taxon>
        <taxon>Metazoa</taxon>
        <taxon>Chordata</taxon>
        <taxon>Craniata</taxon>
        <taxon>Vertebrata</taxon>
        <taxon>Euteleostomi</taxon>
        <taxon>Mammalia</taxon>
        <taxon>Eutheria</taxon>
        <taxon>Euarchontoglires</taxon>
        <taxon>Glires</taxon>
        <taxon>Rodentia</taxon>
        <taxon>Sciuromorpha</taxon>
        <taxon>Sciuridae</taxon>
        <taxon>Xerinae</taxon>
        <taxon>Marmotini</taxon>
        <taxon>Marmota</taxon>
    </lineage>
</organism>
<feature type="compositionally biased region" description="Basic residues" evidence="1">
    <location>
        <begin position="30"/>
        <end position="49"/>
    </location>
</feature>